<protein>
    <submittedName>
        <fullName evidence="2">Alpha/beta hydrolase</fullName>
    </submittedName>
</protein>
<dbReference type="PANTHER" id="PTHR11614">
    <property type="entry name" value="PHOSPHOLIPASE-RELATED"/>
    <property type="match status" value="1"/>
</dbReference>
<evidence type="ECO:0000313" key="3">
    <source>
        <dbReference type="Proteomes" id="UP000321058"/>
    </source>
</evidence>
<sequence length="338" mass="36310">MAALVMLSACAPTVRPTISGNGQSGNGSAHAPTLTSDRYVAADGTSLPVAVWPAAADKSEGGKPKAVILGLHGFGDYRKAWDEPAEIWAKDGITTYSYDQRGFGGSPTRGRWPGTEALVDDAKTMVSLLRARYPGVPIYLAGESMGGAVALVAEDQGAQIDGLILLATALRSRDTFGPVATAGLWFFAHTIPWLPSGPTSIDYKPTDNPKTLEKLRNDPQMLRQARLDMGYGLVDLMDAARESATRVHVPYLMLHGLGDRIIPQQPVKAAIEVMPRRPDSKLAFYKEGYHLLLRDKEGKTVAADVAVWIANHDAALPSGAEAERSQPELAALWGSKRR</sequence>
<dbReference type="PRINTS" id="PR00111">
    <property type="entry name" value="ABHYDROLASE"/>
</dbReference>
<evidence type="ECO:0000259" key="1">
    <source>
        <dbReference type="Pfam" id="PF12146"/>
    </source>
</evidence>
<accession>A0A512NCR9</accession>
<dbReference type="Pfam" id="PF12146">
    <property type="entry name" value="Hydrolase_4"/>
    <property type="match status" value="1"/>
</dbReference>
<dbReference type="SUPFAM" id="SSF53474">
    <property type="entry name" value="alpha/beta-Hydrolases"/>
    <property type="match status" value="1"/>
</dbReference>
<dbReference type="GO" id="GO:0016787">
    <property type="term" value="F:hydrolase activity"/>
    <property type="evidence" value="ECO:0007669"/>
    <property type="project" value="UniProtKB-KW"/>
</dbReference>
<dbReference type="InterPro" id="IPR000073">
    <property type="entry name" value="AB_hydrolase_1"/>
</dbReference>
<keyword evidence="3" id="KW-1185">Reference proteome</keyword>
<dbReference type="InterPro" id="IPR051044">
    <property type="entry name" value="MAG_DAG_Lipase"/>
</dbReference>
<reference evidence="2 3" key="1">
    <citation type="submission" date="2019-07" db="EMBL/GenBank/DDBJ databases">
        <title>Whole genome shotgun sequence of Reyranella soli NBRC 108950.</title>
        <authorList>
            <person name="Hosoyama A."/>
            <person name="Uohara A."/>
            <person name="Ohji S."/>
            <person name="Ichikawa N."/>
        </authorList>
    </citation>
    <scope>NUCLEOTIDE SEQUENCE [LARGE SCALE GENOMIC DNA]</scope>
    <source>
        <strain evidence="2 3">NBRC 108950</strain>
    </source>
</reference>
<proteinExistence type="predicted"/>
<organism evidence="2 3">
    <name type="scientific">Reyranella soli</name>
    <dbReference type="NCBI Taxonomy" id="1230389"/>
    <lineage>
        <taxon>Bacteria</taxon>
        <taxon>Pseudomonadati</taxon>
        <taxon>Pseudomonadota</taxon>
        <taxon>Alphaproteobacteria</taxon>
        <taxon>Hyphomicrobiales</taxon>
        <taxon>Reyranellaceae</taxon>
        <taxon>Reyranella</taxon>
    </lineage>
</organism>
<evidence type="ECO:0000313" key="2">
    <source>
        <dbReference type="EMBL" id="GEP56747.1"/>
    </source>
</evidence>
<dbReference type="Proteomes" id="UP000321058">
    <property type="component" value="Unassembled WGS sequence"/>
</dbReference>
<dbReference type="InterPro" id="IPR022742">
    <property type="entry name" value="Hydrolase_4"/>
</dbReference>
<keyword evidence="2" id="KW-0378">Hydrolase</keyword>
<dbReference type="InterPro" id="IPR029058">
    <property type="entry name" value="AB_hydrolase_fold"/>
</dbReference>
<feature type="domain" description="Serine aminopeptidase S33" evidence="1">
    <location>
        <begin position="63"/>
        <end position="297"/>
    </location>
</feature>
<dbReference type="AlphaFoldDB" id="A0A512NCR9"/>
<comment type="caution">
    <text evidence="2">The sequence shown here is derived from an EMBL/GenBank/DDBJ whole genome shotgun (WGS) entry which is preliminary data.</text>
</comment>
<dbReference type="RefSeq" id="WP_170303202.1">
    <property type="nucleotide sequence ID" value="NZ_BKAJ01000069.1"/>
</dbReference>
<name>A0A512NCR9_9HYPH</name>
<gene>
    <name evidence="2" type="ORF">RSO01_39130</name>
</gene>
<dbReference type="Gene3D" id="3.40.50.1820">
    <property type="entry name" value="alpha/beta hydrolase"/>
    <property type="match status" value="1"/>
</dbReference>
<dbReference type="EMBL" id="BKAJ01000069">
    <property type="protein sequence ID" value="GEP56747.1"/>
    <property type="molecule type" value="Genomic_DNA"/>
</dbReference>